<evidence type="ECO:0000256" key="2">
    <source>
        <dbReference type="ARBA" id="ARBA00022448"/>
    </source>
</evidence>
<evidence type="ECO:0000256" key="5">
    <source>
        <dbReference type="ARBA" id="ARBA00022683"/>
    </source>
</evidence>
<keyword evidence="6" id="KW-0418">Kinase</keyword>
<dbReference type="PANTHER" id="PTHR45008">
    <property type="entry name" value="PTS SYSTEM GLUCOSE-SPECIFIC EIIA COMPONENT"/>
    <property type="match status" value="1"/>
</dbReference>
<reference evidence="8 9" key="1">
    <citation type="submission" date="2018-05" db="EMBL/GenBank/DDBJ databases">
        <title>Genomic Encyclopedia of Type Strains, Phase IV (KMG-IV): sequencing the most valuable type-strain genomes for metagenomic binning, comparative biology and taxonomic classification.</title>
        <authorList>
            <person name="Goeker M."/>
        </authorList>
    </citation>
    <scope>NUCLEOTIDE SEQUENCE [LARGE SCALE GENOMIC DNA]</scope>
    <source>
        <strain evidence="8 9">JC118</strain>
    </source>
</reference>
<dbReference type="RefSeq" id="WP_022938378.1">
    <property type="nucleotide sequence ID" value="NZ_CABKRQ010000005.1"/>
</dbReference>
<dbReference type="OrthoDB" id="92465at2"/>
<keyword evidence="4" id="KW-0808">Transferase</keyword>
<dbReference type="PANTHER" id="PTHR45008:SF1">
    <property type="entry name" value="PTS SYSTEM GLUCOSE-SPECIFIC EIIA COMPONENT"/>
    <property type="match status" value="1"/>
</dbReference>
<dbReference type="GO" id="GO:0005737">
    <property type="term" value="C:cytoplasm"/>
    <property type="evidence" value="ECO:0007669"/>
    <property type="project" value="UniProtKB-SubCell"/>
</dbReference>
<gene>
    <name evidence="8" type="ORF">DES51_103104</name>
</gene>
<dbReference type="SUPFAM" id="SSF51261">
    <property type="entry name" value="Duplicated hybrid motif"/>
    <property type="match status" value="1"/>
</dbReference>
<dbReference type="GO" id="GO:0016301">
    <property type="term" value="F:kinase activity"/>
    <property type="evidence" value="ECO:0007669"/>
    <property type="project" value="UniProtKB-KW"/>
</dbReference>
<dbReference type="STRING" id="1034346.GCA_000313565_02073"/>
<evidence type="ECO:0000256" key="4">
    <source>
        <dbReference type="ARBA" id="ARBA00022679"/>
    </source>
</evidence>
<evidence type="ECO:0000256" key="3">
    <source>
        <dbReference type="ARBA" id="ARBA00022597"/>
    </source>
</evidence>
<protein>
    <submittedName>
        <fullName evidence="8">PTS system IIA component (Glc family)</fullName>
    </submittedName>
</protein>
<evidence type="ECO:0000259" key="7">
    <source>
        <dbReference type="PROSITE" id="PS51093"/>
    </source>
</evidence>
<evidence type="ECO:0000313" key="8">
    <source>
        <dbReference type="EMBL" id="PXX80511.1"/>
    </source>
</evidence>
<keyword evidence="2" id="KW-0813">Transport</keyword>
<dbReference type="PROSITE" id="PS00371">
    <property type="entry name" value="PTS_EIIA_TYPE_1_HIS"/>
    <property type="match status" value="1"/>
</dbReference>
<dbReference type="NCBIfam" id="TIGR00830">
    <property type="entry name" value="PTBA"/>
    <property type="match status" value="1"/>
</dbReference>
<name>A0A318KRN0_9FIRM</name>
<dbReference type="InterPro" id="IPR001127">
    <property type="entry name" value="PTS_EIIA_1_perm"/>
</dbReference>
<dbReference type="AlphaFoldDB" id="A0A318KRN0"/>
<dbReference type="InterPro" id="IPR050890">
    <property type="entry name" value="PTS_EIIA_component"/>
</dbReference>
<dbReference type="GO" id="GO:0009401">
    <property type="term" value="P:phosphoenolpyruvate-dependent sugar phosphotransferase system"/>
    <property type="evidence" value="ECO:0007669"/>
    <property type="project" value="UniProtKB-KW"/>
</dbReference>
<keyword evidence="9" id="KW-1185">Reference proteome</keyword>
<dbReference type="InterPro" id="IPR011055">
    <property type="entry name" value="Dup_hybrid_motif"/>
</dbReference>
<comment type="caution">
    <text evidence="8">The sequence shown here is derived from an EMBL/GenBank/DDBJ whole genome shotgun (WGS) entry which is preliminary data.</text>
</comment>
<accession>A0A318KRN0</accession>
<sequence>MFNLFKKKVIDNQCYAPVNGECISLDDVADQVFSSRMMGDGVAFRFNEDVVCAPCDGEIIMIANTNHAFGLKAENGAEILVHIGLDTVNLNGKGLKALVTQNQRVKKGTPVIQLDRPYLEAENVDLTTPMIITNGNDFTLTTQHINDKVRIGETVVITCQK</sequence>
<evidence type="ECO:0000256" key="1">
    <source>
        <dbReference type="ARBA" id="ARBA00004496"/>
    </source>
</evidence>
<dbReference type="PROSITE" id="PS51093">
    <property type="entry name" value="PTS_EIIA_TYPE_1"/>
    <property type="match status" value="1"/>
</dbReference>
<keyword evidence="3" id="KW-0762">Sugar transport</keyword>
<feature type="domain" description="PTS EIIA type-1" evidence="7">
    <location>
        <begin position="30"/>
        <end position="134"/>
    </location>
</feature>
<comment type="subcellular location">
    <subcellularLocation>
        <location evidence="1">Cytoplasm</location>
    </subcellularLocation>
</comment>
<organism evidence="8 9">
    <name type="scientific">Dielma fastidiosa</name>
    <dbReference type="NCBI Taxonomy" id="1034346"/>
    <lineage>
        <taxon>Bacteria</taxon>
        <taxon>Bacillati</taxon>
        <taxon>Bacillota</taxon>
        <taxon>Erysipelotrichia</taxon>
        <taxon>Erysipelotrichales</taxon>
        <taxon>Erysipelotrichaceae</taxon>
        <taxon>Dielma</taxon>
    </lineage>
</organism>
<dbReference type="Gene3D" id="2.70.70.10">
    <property type="entry name" value="Glucose Permease (Domain IIA)"/>
    <property type="match status" value="1"/>
</dbReference>
<dbReference type="FunFam" id="2.70.70.10:FF:000001">
    <property type="entry name" value="PTS system glucose-specific IIA component"/>
    <property type="match status" value="1"/>
</dbReference>
<dbReference type="Pfam" id="PF00358">
    <property type="entry name" value="PTS_EIIA_1"/>
    <property type="match status" value="1"/>
</dbReference>
<dbReference type="EMBL" id="QJKH01000003">
    <property type="protein sequence ID" value="PXX80511.1"/>
    <property type="molecule type" value="Genomic_DNA"/>
</dbReference>
<evidence type="ECO:0000313" key="9">
    <source>
        <dbReference type="Proteomes" id="UP000247612"/>
    </source>
</evidence>
<evidence type="ECO:0000256" key="6">
    <source>
        <dbReference type="ARBA" id="ARBA00022777"/>
    </source>
</evidence>
<dbReference type="Proteomes" id="UP000247612">
    <property type="component" value="Unassembled WGS sequence"/>
</dbReference>
<keyword evidence="5" id="KW-0598">Phosphotransferase system</keyword>
<proteinExistence type="predicted"/>